<dbReference type="AlphaFoldDB" id="A0A813FK90"/>
<dbReference type="Gene3D" id="2.60.200.20">
    <property type="match status" value="1"/>
</dbReference>
<feature type="region of interest" description="Disordered" evidence="1">
    <location>
        <begin position="1"/>
        <end position="22"/>
    </location>
</feature>
<accession>A0A813FK90</accession>
<organism evidence="3 4">
    <name type="scientific">Polarella glacialis</name>
    <name type="common">Dinoflagellate</name>
    <dbReference type="NCBI Taxonomy" id="89957"/>
    <lineage>
        <taxon>Eukaryota</taxon>
        <taxon>Sar</taxon>
        <taxon>Alveolata</taxon>
        <taxon>Dinophyceae</taxon>
        <taxon>Suessiales</taxon>
        <taxon>Suessiaceae</taxon>
        <taxon>Polarella</taxon>
    </lineage>
</organism>
<protein>
    <recommendedName>
        <fullName evidence="2">FHA domain-containing protein</fullName>
    </recommendedName>
</protein>
<dbReference type="PROSITE" id="PS50006">
    <property type="entry name" value="FHA_DOMAIN"/>
    <property type="match status" value="1"/>
</dbReference>
<dbReference type="SUPFAM" id="SSF49879">
    <property type="entry name" value="SMAD/FHA domain"/>
    <property type="match status" value="1"/>
</dbReference>
<evidence type="ECO:0000313" key="3">
    <source>
        <dbReference type="EMBL" id="CAE8610978.1"/>
    </source>
</evidence>
<comment type="caution">
    <text evidence="3">The sequence shown here is derived from an EMBL/GenBank/DDBJ whole genome shotgun (WGS) entry which is preliminary data.</text>
</comment>
<dbReference type="InterPro" id="IPR008984">
    <property type="entry name" value="SMAD_FHA_dom_sf"/>
</dbReference>
<sequence length="183" mass="20017">MSADDIQAAAPTQPRECPPVPQPAVVPVLHPAVVAHDVELQIILDVTGPSSGPSRPRPFHLKGEGAAIVIGRNVDCLVKLLDSGISGNHCVLRLKKKGRDAVLCVQDTSRNFTGVRNARAAAANREWKELENGDEEVLHHRSQVLVPFRQKAKGDDSRTTITVLFVLPDAYDPWKDHIKLPPR</sequence>
<dbReference type="EMBL" id="CAJNNV010024869">
    <property type="protein sequence ID" value="CAE8610978.1"/>
    <property type="molecule type" value="Genomic_DNA"/>
</dbReference>
<proteinExistence type="predicted"/>
<evidence type="ECO:0000313" key="4">
    <source>
        <dbReference type="Proteomes" id="UP000654075"/>
    </source>
</evidence>
<evidence type="ECO:0000256" key="1">
    <source>
        <dbReference type="SAM" id="MobiDB-lite"/>
    </source>
</evidence>
<name>A0A813FK90_POLGL</name>
<evidence type="ECO:0000259" key="2">
    <source>
        <dbReference type="PROSITE" id="PS50006"/>
    </source>
</evidence>
<reference evidence="3" key="1">
    <citation type="submission" date="2021-02" db="EMBL/GenBank/DDBJ databases">
        <authorList>
            <person name="Dougan E. K."/>
            <person name="Rhodes N."/>
            <person name="Thang M."/>
            <person name="Chan C."/>
        </authorList>
    </citation>
    <scope>NUCLEOTIDE SEQUENCE</scope>
</reference>
<dbReference type="Proteomes" id="UP000654075">
    <property type="component" value="Unassembled WGS sequence"/>
</dbReference>
<dbReference type="Pfam" id="PF00498">
    <property type="entry name" value="FHA"/>
    <property type="match status" value="1"/>
</dbReference>
<keyword evidence="4" id="KW-1185">Reference proteome</keyword>
<gene>
    <name evidence="3" type="ORF">PGLA1383_LOCUS28788</name>
</gene>
<feature type="domain" description="FHA" evidence="2">
    <location>
        <begin position="68"/>
        <end position="120"/>
    </location>
</feature>
<dbReference type="InterPro" id="IPR000253">
    <property type="entry name" value="FHA_dom"/>
</dbReference>